<dbReference type="EMBL" id="JACIDA010000002">
    <property type="protein sequence ID" value="MBB3872280.1"/>
    <property type="molecule type" value="Genomic_DNA"/>
</dbReference>
<gene>
    <name evidence="2" type="ORF">GGR11_001833</name>
</gene>
<proteinExistence type="predicted"/>
<feature type="transmembrane region" description="Helical" evidence="1">
    <location>
        <begin position="12"/>
        <end position="31"/>
    </location>
</feature>
<evidence type="ECO:0000313" key="3">
    <source>
        <dbReference type="Proteomes" id="UP000532936"/>
    </source>
</evidence>
<dbReference type="RefSeq" id="WP_183196460.1">
    <property type="nucleotide sequence ID" value="NZ_JACIDA010000002.1"/>
</dbReference>
<dbReference type="AlphaFoldDB" id="A0A7W6A630"/>
<protein>
    <submittedName>
        <fullName evidence="2">Uncharacterized protein</fullName>
    </submittedName>
</protein>
<dbReference type="Proteomes" id="UP000532936">
    <property type="component" value="Unassembled WGS sequence"/>
</dbReference>
<comment type="caution">
    <text evidence="2">The sequence shown here is derived from an EMBL/GenBank/DDBJ whole genome shotgun (WGS) entry which is preliminary data.</text>
</comment>
<evidence type="ECO:0000256" key="1">
    <source>
        <dbReference type="SAM" id="Phobius"/>
    </source>
</evidence>
<keyword evidence="1" id="KW-1133">Transmembrane helix</keyword>
<keyword evidence="1" id="KW-0812">Transmembrane</keyword>
<sequence length="123" mass="13745">MMRRRIQTHETWFVVAAAVALIAAAVGVWAMTHGTRVAPPEPASQRAVRQIREQLGRDAELRYSEVGQRRAVCGYVGRTRGGQAVGFVSLTSRILFSDDPLPTEFRDMRERYCPGFLTRPPTG</sequence>
<evidence type="ECO:0000313" key="2">
    <source>
        <dbReference type="EMBL" id="MBB3872280.1"/>
    </source>
</evidence>
<organism evidence="2 3">
    <name type="scientific">Brevundimonas mediterranea</name>
    <dbReference type="NCBI Taxonomy" id="74329"/>
    <lineage>
        <taxon>Bacteria</taxon>
        <taxon>Pseudomonadati</taxon>
        <taxon>Pseudomonadota</taxon>
        <taxon>Alphaproteobacteria</taxon>
        <taxon>Caulobacterales</taxon>
        <taxon>Caulobacteraceae</taxon>
        <taxon>Brevundimonas</taxon>
    </lineage>
</organism>
<reference evidence="2 3" key="1">
    <citation type="submission" date="2020-08" db="EMBL/GenBank/DDBJ databases">
        <title>Genomic Encyclopedia of Type Strains, Phase IV (KMG-IV): sequencing the most valuable type-strain genomes for metagenomic binning, comparative biology and taxonomic classification.</title>
        <authorList>
            <person name="Goeker M."/>
        </authorList>
    </citation>
    <scope>NUCLEOTIDE SEQUENCE [LARGE SCALE GENOMIC DNA]</scope>
    <source>
        <strain evidence="2 3">DSM 14878</strain>
    </source>
</reference>
<name>A0A7W6A630_9CAUL</name>
<keyword evidence="1" id="KW-0472">Membrane</keyword>
<accession>A0A7W6A630</accession>